<dbReference type="PANTHER" id="PTHR11633">
    <property type="entry name" value="PLATELET-DERIVED GROWTH FACTOR"/>
    <property type="match status" value="1"/>
</dbReference>
<dbReference type="PROSITE" id="PS50278">
    <property type="entry name" value="PDGF_2"/>
    <property type="match status" value="1"/>
</dbReference>
<dbReference type="GO" id="GO:0008083">
    <property type="term" value="F:growth factor activity"/>
    <property type="evidence" value="ECO:0007669"/>
    <property type="project" value="UniProtKB-KW"/>
</dbReference>
<dbReference type="PROSITE" id="PS00249">
    <property type="entry name" value="PDGF_1"/>
    <property type="match status" value="1"/>
</dbReference>
<evidence type="ECO:0000256" key="7">
    <source>
        <dbReference type="ARBA" id="ARBA00023157"/>
    </source>
</evidence>
<dbReference type="InterPro" id="IPR029034">
    <property type="entry name" value="Cystine-knot_cytokine"/>
</dbReference>
<keyword evidence="7" id="KW-1015">Disulfide bond</keyword>
<feature type="compositionally biased region" description="Polar residues" evidence="14">
    <location>
        <begin position="306"/>
        <end position="318"/>
    </location>
</feature>
<keyword evidence="3" id="KW-0217">Developmental protein</keyword>
<evidence type="ECO:0000256" key="13">
    <source>
        <dbReference type="RuleBase" id="RU003818"/>
    </source>
</evidence>
<dbReference type="FunFam" id="2.10.90.10:FF:000017">
    <property type="entry name" value="Platelet derived growth factor subunit A"/>
    <property type="match status" value="1"/>
</dbReference>
<dbReference type="SUPFAM" id="SSF57501">
    <property type="entry name" value="Cystine-knot cytokines"/>
    <property type="match status" value="1"/>
</dbReference>
<keyword evidence="9" id="KW-0497">Mitogen</keyword>
<feature type="compositionally biased region" description="Low complexity" evidence="14">
    <location>
        <begin position="346"/>
        <end position="360"/>
    </location>
</feature>
<feature type="compositionally biased region" description="Low complexity" evidence="14">
    <location>
        <begin position="320"/>
        <end position="333"/>
    </location>
</feature>
<feature type="compositionally biased region" description="Basic and acidic residues" evidence="14">
    <location>
        <begin position="409"/>
        <end position="422"/>
    </location>
</feature>
<comment type="similarity">
    <text evidence="2 13">Belongs to the PDGF/VEGF growth factor family.</text>
</comment>
<dbReference type="GO" id="GO:0070374">
    <property type="term" value="P:positive regulation of ERK1 and ERK2 cascade"/>
    <property type="evidence" value="ECO:0007669"/>
    <property type="project" value="TreeGrafter"/>
</dbReference>
<dbReference type="Gene3D" id="2.10.90.10">
    <property type="entry name" value="Cystine-knot cytokines"/>
    <property type="match status" value="1"/>
</dbReference>
<dbReference type="InterPro" id="IPR006782">
    <property type="entry name" value="PDGF_N"/>
</dbReference>
<dbReference type="AlphaFoldDB" id="A0AAW1AT36"/>
<evidence type="ECO:0000256" key="12">
    <source>
        <dbReference type="ARBA" id="ARBA00042479"/>
    </source>
</evidence>
<dbReference type="PANTHER" id="PTHR11633:SF3">
    <property type="entry name" value="PLATELET-DERIVED GROWTH FACTOR SUBUNIT A"/>
    <property type="match status" value="1"/>
</dbReference>
<keyword evidence="4" id="KW-0964">Secreted</keyword>
<evidence type="ECO:0000256" key="1">
    <source>
        <dbReference type="ARBA" id="ARBA00004613"/>
    </source>
</evidence>
<protein>
    <recommendedName>
        <fullName evidence="10">Platelet-derived growth factor subunit A</fullName>
    </recommendedName>
    <alternativeName>
        <fullName evidence="12">Platelet-derived growth factor A chain</fullName>
    </alternativeName>
    <alternativeName>
        <fullName evidence="11">Platelet-derived growth factor alpha polypeptide</fullName>
    </alternativeName>
</protein>
<dbReference type="InterPro" id="IPR000072">
    <property type="entry name" value="PDGF/VEGF_dom"/>
</dbReference>
<accession>A0AAW1AT36</accession>
<proteinExistence type="inferred from homology"/>
<dbReference type="GO" id="GO:0051897">
    <property type="term" value="P:positive regulation of phosphatidylinositol 3-kinase/protein kinase B signal transduction"/>
    <property type="evidence" value="ECO:0007669"/>
    <property type="project" value="TreeGrafter"/>
</dbReference>
<evidence type="ECO:0000313" key="16">
    <source>
        <dbReference type="EMBL" id="KAK9393125.1"/>
    </source>
</evidence>
<evidence type="ECO:0000256" key="14">
    <source>
        <dbReference type="SAM" id="MobiDB-lite"/>
    </source>
</evidence>
<feature type="compositionally biased region" description="Low complexity" evidence="14">
    <location>
        <begin position="392"/>
        <end position="405"/>
    </location>
</feature>
<dbReference type="GO" id="GO:0008284">
    <property type="term" value="P:positive regulation of cell population proliferation"/>
    <property type="evidence" value="ECO:0007669"/>
    <property type="project" value="UniProtKB-ARBA"/>
</dbReference>
<dbReference type="GO" id="GO:0005615">
    <property type="term" value="C:extracellular space"/>
    <property type="evidence" value="ECO:0007669"/>
    <property type="project" value="TreeGrafter"/>
</dbReference>
<dbReference type="InterPro" id="IPR023581">
    <property type="entry name" value="PD_growth_factor_CS"/>
</dbReference>
<evidence type="ECO:0000256" key="2">
    <source>
        <dbReference type="ARBA" id="ARBA00006686"/>
    </source>
</evidence>
<keyword evidence="8" id="KW-0325">Glycoprotein</keyword>
<dbReference type="CDD" id="cd00135">
    <property type="entry name" value="PDGF"/>
    <property type="match status" value="1"/>
</dbReference>
<evidence type="ECO:0000256" key="9">
    <source>
        <dbReference type="ARBA" id="ARBA00023246"/>
    </source>
</evidence>
<dbReference type="SMART" id="SM00141">
    <property type="entry name" value="PDGF"/>
    <property type="match status" value="1"/>
</dbReference>
<evidence type="ECO:0000256" key="11">
    <source>
        <dbReference type="ARBA" id="ARBA00041285"/>
    </source>
</evidence>
<organism evidence="16 17">
    <name type="scientific">Crotalus adamanteus</name>
    <name type="common">Eastern diamondback rattlesnake</name>
    <dbReference type="NCBI Taxonomy" id="8729"/>
    <lineage>
        <taxon>Eukaryota</taxon>
        <taxon>Metazoa</taxon>
        <taxon>Chordata</taxon>
        <taxon>Craniata</taxon>
        <taxon>Vertebrata</taxon>
        <taxon>Euteleostomi</taxon>
        <taxon>Lepidosauria</taxon>
        <taxon>Squamata</taxon>
        <taxon>Bifurcata</taxon>
        <taxon>Unidentata</taxon>
        <taxon>Episquamata</taxon>
        <taxon>Toxicofera</taxon>
        <taxon>Serpentes</taxon>
        <taxon>Colubroidea</taxon>
        <taxon>Viperidae</taxon>
        <taxon>Crotalinae</taxon>
        <taxon>Crotalus</taxon>
    </lineage>
</organism>
<feature type="region of interest" description="Disordered" evidence="14">
    <location>
        <begin position="186"/>
        <end position="452"/>
    </location>
</feature>
<feature type="compositionally biased region" description="Basic residues" evidence="14">
    <location>
        <begin position="1"/>
        <end position="14"/>
    </location>
</feature>
<feature type="region of interest" description="Disordered" evidence="14">
    <location>
        <begin position="97"/>
        <end position="116"/>
    </location>
</feature>
<evidence type="ECO:0000259" key="15">
    <source>
        <dbReference type="PROSITE" id="PS50278"/>
    </source>
</evidence>
<feature type="compositionally biased region" description="Basic residues" evidence="14">
    <location>
        <begin position="254"/>
        <end position="263"/>
    </location>
</feature>
<dbReference type="GO" id="GO:0016020">
    <property type="term" value="C:membrane"/>
    <property type="evidence" value="ECO:0007669"/>
    <property type="project" value="InterPro"/>
</dbReference>
<feature type="compositionally biased region" description="Pro residues" evidence="14">
    <location>
        <begin position="423"/>
        <end position="433"/>
    </location>
</feature>
<evidence type="ECO:0000256" key="6">
    <source>
        <dbReference type="ARBA" id="ARBA00023030"/>
    </source>
</evidence>
<dbReference type="GO" id="GO:0051781">
    <property type="term" value="P:positive regulation of cell division"/>
    <property type="evidence" value="ECO:0007669"/>
    <property type="project" value="UniProtKB-KW"/>
</dbReference>
<keyword evidence="17" id="KW-1185">Reference proteome</keyword>
<dbReference type="GO" id="GO:0005161">
    <property type="term" value="F:platelet-derived growth factor receptor binding"/>
    <property type="evidence" value="ECO:0007669"/>
    <property type="project" value="TreeGrafter"/>
</dbReference>
<feature type="region of interest" description="Disordered" evidence="14">
    <location>
        <begin position="1"/>
        <end position="22"/>
    </location>
</feature>
<feature type="domain" description="Platelet-derived growth factor (PDGF) family profile" evidence="15">
    <location>
        <begin position="573"/>
        <end position="674"/>
    </location>
</feature>
<gene>
    <name evidence="16" type="ORF">NXF25_016387</name>
</gene>
<evidence type="ECO:0000256" key="3">
    <source>
        <dbReference type="ARBA" id="ARBA00022473"/>
    </source>
</evidence>
<dbReference type="GO" id="GO:0030335">
    <property type="term" value="P:positive regulation of cell migration"/>
    <property type="evidence" value="ECO:0007669"/>
    <property type="project" value="TreeGrafter"/>
</dbReference>
<keyword evidence="5" id="KW-0732">Signal</keyword>
<comment type="subcellular location">
    <subcellularLocation>
        <location evidence="1">Secreted</location>
    </subcellularLocation>
</comment>
<dbReference type="Pfam" id="PF00341">
    <property type="entry name" value="PDGF"/>
    <property type="match status" value="1"/>
</dbReference>
<evidence type="ECO:0000256" key="5">
    <source>
        <dbReference type="ARBA" id="ARBA00022729"/>
    </source>
</evidence>
<name>A0AAW1AT36_CROAD</name>
<feature type="compositionally biased region" description="Pro residues" evidence="14">
    <location>
        <begin position="192"/>
        <end position="211"/>
    </location>
</feature>
<evidence type="ECO:0000256" key="10">
    <source>
        <dbReference type="ARBA" id="ARBA00040278"/>
    </source>
</evidence>
<keyword evidence="6 13" id="KW-0339">Growth factor</keyword>
<dbReference type="GO" id="GO:0048008">
    <property type="term" value="P:platelet-derived growth factor receptor signaling pathway"/>
    <property type="evidence" value="ECO:0007669"/>
    <property type="project" value="TreeGrafter"/>
</dbReference>
<sequence length="686" mass="75246">MEKGGKRGGGRRKGERKEKPLEALVFKVKPRSEPLRLAKIGTGAFRLQIKAGRNLFIAPRISSRWAPEGGSGGWGGPAQTPPHSPAKRRVLSFAAGAAEERGTGGGRRRRREVGQTPHASLALGLPAGSRAGWSVPGVAGECVCGGEEGRKEGRRRLAWDRRREPPPHGGAPLPQGFLQRILFQTGGDLFTPPRPGISPPPDALRLPPAPQIPQRTHPCWRDSPLLPKRPRPQTSQAFAAAALLLRHGEERGGARRRRRRREKGKGSESESETLSLPKPPPSTRPPFDLSLSREGLGDAGRGGTGNSPPVCQGASGSQTGDGLRAGSRLAARLSLRRDPGQDEPEAAAAAEEAAEAVVAPWQGRKEGVRSGFPPFAAPLPLFSPRKPGGRQGSSRRPPLASARRPPGAKRRETFRGDRELRRGPPPARLPPARSPSQEDNCPHPTPQRRWWLPRPPPEGWLLFSQPKEAGWCASCAAPLSRGADHSDEHAMRIGAAFWVIGFCYLALVFAEEAEIPQELIERLAHSEIHSIRDLQRLLEIDSVGYEDAAETNLISHPIHSAKLLQENHPRSIRRKRSVEEAIPAVCKTRTVIYEIPRSQIDPTSANFLIWPPCVEVKRCTGCCNTSSVKCQPSRIHHRNVKVAKVEYVRRKPKLKEVLVKLEEHMECTCIMSNSNPDFREEETDVR</sequence>
<reference evidence="16 17" key="1">
    <citation type="journal article" date="2024" name="Proc. Natl. Acad. Sci. U.S.A.">
        <title>The genetic regulatory architecture and epigenomic basis for age-related changes in rattlesnake venom.</title>
        <authorList>
            <person name="Hogan M.P."/>
            <person name="Holding M.L."/>
            <person name="Nystrom G.S."/>
            <person name="Colston T.J."/>
            <person name="Bartlett D.A."/>
            <person name="Mason A.J."/>
            <person name="Ellsworth S.A."/>
            <person name="Rautsaw R.M."/>
            <person name="Lawrence K.C."/>
            <person name="Strickland J.L."/>
            <person name="He B."/>
            <person name="Fraser P."/>
            <person name="Margres M.J."/>
            <person name="Gilbert D.M."/>
            <person name="Gibbs H.L."/>
            <person name="Parkinson C.L."/>
            <person name="Rokyta D.R."/>
        </authorList>
    </citation>
    <scope>NUCLEOTIDE SEQUENCE [LARGE SCALE GENOMIC DNA]</scope>
    <source>
        <strain evidence="16">DRR0105</strain>
    </source>
</reference>
<evidence type="ECO:0000256" key="4">
    <source>
        <dbReference type="ARBA" id="ARBA00022525"/>
    </source>
</evidence>
<dbReference type="EMBL" id="JAOTOJ010000014">
    <property type="protein sequence ID" value="KAK9393125.1"/>
    <property type="molecule type" value="Genomic_DNA"/>
</dbReference>
<comment type="caution">
    <text evidence="16">The sequence shown here is derived from an EMBL/GenBank/DDBJ whole genome shotgun (WGS) entry which is preliminary data.</text>
</comment>
<evidence type="ECO:0000256" key="8">
    <source>
        <dbReference type="ARBA" id="ARBA00023180"/>
    </source>
</evidence>
<dbReference type="Proteomes" id="UP001474421">
    <property type="component" value="Unassembled WGS sequence"/>
</dbReference>
<dbReference type="Pfam" id="PF04692">
    <property type="entry name" value="PDGF_N"/>
    <property type="match status" value="1"/>
</dbReference>
<evidence type="ECO:0000313" key="17">
    <source>
        <dbReference type="Proteomes" id="UP001474421"/>
    </source>
</evidence>
<feature type="compositionally biased region" description="Low complexity" evidence="14">
    <location>
        <begin position="372"/>
        <end position="382"/>
    </location>
</feature>